<evidence type="ECO:0000313" key="1">
    <source>
        <dbReference type="EMBL" id="KAJ6381066.1"/>
    </source>
</evidence>
<sequence>MAEMAITDGVIINAAIDSARRGTPHNNIELVVVPPLLCTVDGEERKRHLQLYQAALSGDWDTAEGVYKLFPGEVNARINKRGETALHIAAAAGAHSFCETARWKDEHRGFIF</sequence>
<protein>
    <submittedName>
        <fullName evidence="1">Uncharacterized protein</fullName>
    </submittedName>
</protein>
<dbReference type="Proteomes" id="UP001141253">
    <property type="component" value="Chromosome 6"/>
</dbReference>
<accession>A0ABQ9BAD7</accession>
<dbReference type="InterPro" id="IPR036770">
    <property type="entry name" value="Ankyrin_rpt-contain_sf"/>
</dbReference>
<dbReference type="SUPFAM" id="SSF48403">
    <property type="entry name" value="Ankyrin repeat"/>
    <property type="match status" value="1"/>
</dbReference>
<evidence type="ECO:0000313" key="2">
    <source>
        <dbReference type="Proteomes" id="UP001141253"/>
    </source>
</evidence>
<gene>
    <name evidence="1" type="ORF">OIU77_029876</name>
</gene>
<reference evidence="1" key="2">
    <citation type="journal article" date="2023" name="Int. J. Mol. Sci.">
        <title>De Novo Assembly and Annotation of 11 Diverse Shrub Willow (Salix) Genomes Reveals Novel Gene Organization in Sex-Linked Regions.</title>
        <authorList>
            <person name="Hyden B."/>
            <person name="Feng K."/>
            <person name="Yates T.B."/>
            <person name="Jawdy S."/>
            <person name="Cereghino C."/>
            <person name="Smart L.B."/>
            <person name="Muchero W."/>
        </authorList>
    </citation>
    <scope>NUCLEOTIDE SEQUENCE</scope>
    <source>
        <tissue evidence="1">Shoot tip</tissue>
    </source>
</reference>
<reference evidence="1" key="1">
    <citation type="submission" date="2022-10" db="EMBL/GenBank/DDBJ databases">
        <authorList>
            <person name="Hyden B.L."/>
            <person name="Feng K."/>
            <person name="Yates T."/>
            <person name="Jawdy S."/>
            <person name="Smart L.B."/>
            <person name="Muchero W."/>
        </authorList>
    </citation>
    <scope>NUCLEOTIDE SEQUENCE</scope>
    <source>
        <tissue evidence="1">Shoot tip</tissue>
    </source>
</reference>
<proteinExistence type="predicted"/>
<comment type="caution">
    <text evidence="1">The sequence shown here is derived from an EMBL/GenBank/DDBJ whole genome shotgun (WGS) entry which is preliminary data.</text>
</comment>
<name>A0ABQ9BAD7_9ROSI</name>
<dbReference type="EMBL" id="JAPFFI010000009">
    <property type="protein sequence ID" value="KAJ6381066.1"/>
    <property type="molecule type" value="Genomic_DNA"/>
</dbReference>
<organism evidence="1 2">
    <name type="scientific">Salix suchowensis</name>
    <dbReference type="NCBI Taxonomy" id="1278906"/>
    <lineage>
        <taxon>Eukaryota</taxon>
        <taxon>Viridiplantae</taxon>
        <taxon>Streptophyta</taxon>
        <taxon>Embryophyta</taxon>
        <taxon>Tracheophyta</taxon>
        <taxon>Spermatophyta</taxon>
        <taxon>Magnoliopsida</taxon>
        <taxon>eudicotyledons</taxon>
        <taxon>Gunneridae</taxon>
        <taxon>Pentapetalae</taxon>
        <taxon>rosids</taxon>
        <taxon>fabids</taxon>
        <taxon>Malpighiales</taxon>
        <taxon>Salicaceae</taxon>
        <taxon>Saliceae</taxon>
        <taxon>Salix</taxon>
    </lineage>
</organism>
<keyword evidence="2" id="KW-1185">Reference proteome</keyword>